<protein>
    <submittedName>
        <fullName evidence="3">LAMI_0E16336g1_1</fullName>
    </submittedName>
</protein>
<dbReference type="PANTHER" id="PTHR43603:SF1">
    <property type="entry name" value="ZINC-REGULATED GTPASE METALLOPROTEIN ACTIVATOR 1"/>
    <property type="match status" value="1"/>
</dbReference>
<evidence type="ECO:0000259" key="2">
    <source>
        <dbReference type="SMART" id="SM00833"/>
    </source>
</evidence>
<dbReference type="AlphaFoldDB" id="A0A1G4JTA9"/>
<reference evidence="3 4" key="1">
    <citation type="submission" date="2016-03" db="EMBL/GenBank/DDBJ databases">
        <authorList>
            <person name="Devillers H."/>
        </authorList>
    </citation>
    <scope>NUCLEOTIDE SEQUENCE [LARGE SCALE GENOMIC DNA]</scope>
    <source>
        <strain evidence="3">CBS 11717</strain>
    </source>
</reference>
<evidence type="ECO:0000313" key="4">
    <source>
        <dbReference type="Proteomes" id="UP000191024"/>
    </source>
</evidence>
<dbReference type="CDD" id="cd03112">
    <property type="entry name" value="CobW-like"/>
    <property type="match status" value="1"/>
</dbReference>
<evidence type="ECO:0000313" key="3">
    <source>
        <dbReference type="EMBL" id="SCU94003.1"/>
    </source>
</evidence>
<dbReference type="Gene3D" id="3.40.50.300">
    <property type="entry name" value="P-loop containing nucleotide triphosphate hydrolases"/>
    <property type="match status" value="1"/>
</dbReference>
<feature type="compositionally biased region" description="Acidic residues" evidence="1">
    <location>
        <begin position="357"/>
        <end position="391"/>
    </location>
</feature>
<name>A0A1G4JTA9_9SACH</name>
<dbReference type="STRING" id="1230905.A0A1G4JTA9"/>
<feature type="compositionally biased region" description="Basic and acidic residues" evidence="1">
    <location>
        <begin position="346"/>
        <end position="356"/>
    </location>
</feature>
<gene>
    <name evidence="3" type="ORF">LAMI_0E16336G</name>
</gene>
<feature type="domain" description="CobW C-terminal" evidence="2">
    <location>
        <begin position="297"/>
        <end position="492"/>
    </location>
</feature>
<feature type="region of interest" description="Disordered" evidence="1">
    <location>
        <begin position="333"/>
        <end position="394"/>
    </location>
</feature>
<proteinExistence type="predicted"/>
<dbReference type="OrthoDB" id="272672at2759"/>
<keyword evidence="4" id="KW-1185">Reference proteome</keyword>
<dbReference type="Pfam" id="PF02492">
    <property type="entry name" value="cobW"/>
    <property type="match status" value="2"/>
</dbReference>
<dbReference type="InterPro" id="IPR027417">
    <property type="entry name" value="P-loop_NTPase"/>
</dbReference>
<dbReference type="InterPro" id="IPR011629">
    <property type="entry name" value="CobW-like_C"/>
</dbReference>
<dbReference type="EMBL" id="LT598465">
    <property type="protein sequence ID" value="SCU94003.1"/>
    <property type="molecule type" value="Genomic_DNA"/>
</dbReference>
<evidence type="ECO:0000256" key="1">
    <source>
        <dbReference type="SAM" id="MobiDB-lite"/>
    </source>
</evidence>
<dbReference type="SUPFAM" id="SSF52540">
    <property type="entry name" value="P-loop containing nucleoside triphosphate hydrolases"/>
    <property type="match status" value="1"/>
</dbReference>
<organism evidence="3 4">
    <name type="scientific">Lachancea mirantina</name>
    <dbReference type="NCBI Taxonomy" id="1230905"/>
    <lineage>
        <taxon>Eukaryota</taxon>
        <taxon>Fungi</taxon>
        <taxon>Dikarya</taxon>
        <taxon>Ascomycota</taxon>
        <taxon>Saccharomycotina</taxon>
        <taxon>Saccharomycetes</taxon>
        <taxon>Saccharomycetales</taxon>
        <taxon>Saccharomycetaceae</taxon>
        <taxon>Lachancea</taxon>
    </lineage>
</organism>
<dbReference type="PANTHER" id="PTHR43603">
    <property type="entry name" value="COBW DOMAIN-CONTAINING PROTEIN DDB_G0274527"/>
    <property type="match status" value="1"/>
</dbReference>
<dbReference type="InterPro" id="IPR051927">
    <property type="entry name" value="Zn_Chap_cDPG_Synth"/>
</dbReference>
<sequence length="542" mass="61577">MVTTTIQKPIPVTILSGFLGSGKTTLLEKILTNEHGMKVAVIINDMSELNIDAALIENHKVCNKEEKLIQLSNGCICCTLRGDLLEELVYLAEQKTFNYIVIESTGIAEPMQVAETFSTEFSEMMYDNPQEVSPEEAQLLEKILNYGGLNKLVKIDTCVTVIDALNFFSNVETTKFLVDRWGDSGQGESDRTITDLMIDQVEFADVIIINKSSTVKKKQLKKIKKVVNTLNPVAQVITSDFCKVPLDRVVNTGLFDFEKASTSAGWLRSINEMTVRDFAGNTRRTLAPKPETEEYGVNSFVYRRRKPFHPKRLYEMMRQHFYIIEQVEMGGDMDDEVEDDDEEDGTDKAEIKKDREQNEEEQEEDEDEGSGDDDDSETDDDDEEIEEELSEDQILINKKNSPFGPLLRSKGFFWLATRYIFRGEWSSAGPTLTVKGGLPWFDVSGFDEIPEETVALIKKDFEGKYGDRRNEIVFIGLKINVKALSEQLDSCLLTDEEFEEFEKNANTKNILKANKDLSVLFEDGFEEWGVAEMLEVEEPAKQ</sequence>
<feature type="compositionally biased region" description="Acidic residues" evidence="1">
    <location>
        <begin position="333"/>
        <end position="345"/>
    </location>
</feature>
<dbReference type="SUPFAM" id="SSF90002">
    <property type="entry name" value="Hypothetical protein YjiA, C-terminal domain"/>
    <property type="match status" value="1"/>
</dbReference>
<dbReference type="Pfam" id="PF07683">
    <property type="entry name" value="CobW_C"/>
    <property type="match status" value="1"/>
</dbReference>
<dbReference type="InterPro" id="IPR003495">
    <property type="entry name" value="CobW/HypB/UreG_nucleotide-bd"/>
</dbReference>
<dbReference type="SMART" id="SM00833">
    <property type="entry name" value="CobW_C"/>
    <property type="match status" value="1"/>
</dbReference>
<dbReference type="Proteomes" id="UP000191024">
    <property type="component" value="Chromosome E"/>
</dbReference>
<accession>A0A1G4JTA9</accession>